<evidence type="ECO:0000256" key="2">
    <source>
        <dbReference type="ARBA" id="ARBA00022617"/>
    </source>
</evidence>
<evidence type="ECO:0000256" key="9">
    <source>
        <dbReference type="SAM" id="Phobius"/>
    </source>
</evidence>
<evidence type="ECO:0000256" key="4">
    <source>
        <dbReference type="ARBA" id="ARBA00023002"/>
    </source>
</evidence>
<keyword evidence="9" id="KW-0812">Transmembrane</keyword>
<dbReference type="FunFam" id="1.10.630.10:FF:000026">
    <property type="entry name" value="Cytochrome P450 82C4"/>
    <property type="match status" value="1"/>
</dbReference>
<dbReference type="Pfam" id="PF00067">
    <property type="entry name" value="p450"/>
    <property type="match status" value="1"/>
</dbReference>
<dbReference type="CDD" id="cd20654">
    <property type="entry name" value="CYP82"/>
    <property type="match status" value="1"/>
</dbReference>
<dbReference type="PANTHER" id="PTHR47947:SF49">
    <property type="entry name" value="CYTOCHROME P450 FAMILY PROTEIN"/>
    <property type="match status" value="1"/>
</dbReference>
<dbReference type="PANTHER" id="PTHR47947">
    <property type="entry name" value="CYTOCHROME P450 82C3-RELATED"/>
    <property type="match status" value="1"/>
</dbReference>
<dbReference type="GO" id="GO:0004497">
    <property type="term" value="F:monooxygenase activity"/>
    <property type="evidence" value="ECO:0007669"/>
    <property type="project" value="UniProtKB-KW"/>
</dbReference>
<dbReference type="InterPro" id="IPR017972">
    <property type="entry name" value="Cyt_P450_CS"/>
</dbReference>
<evidence type="ECO:0000256" key="3">
    <source>
        <dbReference type="ARBA" id="ARBA00022723"/>
    </source>
</evidence>
<gene>
    <name evidence="10" type="ORF">FH972_005449</name>
</gene>
<dbReference type="Proteomes" id="UP000327013">
    <property type="component" value="Chromosome 2"/>
</dbReference>
<dbReference type="AlphaFoldDB" id="A0A5N6QPC2"/>
<proteinExistence type="inferred from homology"/>
<evidence type="ECO:0000256" key="8">
    <source>
        <dbReference type="RuleBase" id="RU000461"/>
    </source>
</evidence>
<dbReference type="InterPro" id="IPR001128">
    <property type="entry name" value="Cyt_P450"/>
</dbReference>
<keyword evidence="9" id="KW-0472">Membrane</keyword>
<evidence type="ECO:0008006" key="12">
    <source>
        <dbReference type="Google" id="ProtNLM"/>
    </source>
</evidence>
<protein>
    <recommendedName>
        <fullName evidence="12">Cytochrome P450</fullName>
    </recommendedName>
</protein>
<dbReference type="PROSITE" id="PS00086">
    <property type="entry name" value="CYTOCHROME_P450"/>
    <property type="match status" value="1"/>
</dbReference>
<reference evidence="10 11" key="1">
    <citation type="submission" date="2019-06" db="EMBL/GenBank/DDBJ databases">
        <title>A chromosomal-level reference genome of Carpinus fangiana (Coryloideae, Betulaceae).</title>
        <authorList>
            <person name="Yang X."/>
            <person name="Wang Z."/>
            <person name="Zhang L."/>
            <person name="Hao G."/>
            <person name="Liu J."/>
            <person name="Yang Y."/>
        </authorList>
    </citation>
    <scope>NUCLEOTIDE SEQUENCE [LARGE SCALE GENOMIC DNA]</scope>
    <source>
        <strain evidence="10">Cfa_2016G</strain>
        <tissue evidence="10">Leaf</tissue>
    </source>
</reference>
<keyword evidence="11" id="KW-1185">Reference proteome</keyword>
<keyword evidence="9" id="KW-1133">Transmembrane helix</keyword>
<keyword evidence="5 7" id="KW-0408">Iron</keyword>
<dbReference type="InterPro" id="IPR050651">
    <property type="entry name" value="Plant_Cytochrome_P450_Monoox"/>
</dbReference>
<sequence>MDFLSPYPNSSMAGLVISIFLFCFFLLRRSRVNRSPNLAPFPAGAWPVIGHLPLLAGTEPPHRALGAMADKYGTLFTLRLGLNHALVLSSWEMAKECFTTNDAAVSSRPKLIAVKHLGYNYAMFGFAPYGPYWRELRKIVTIELLSNRRLELLSYIRVSEVKASVAELYKLWTLKKNGSGSGQILVELKQWFGDMSLNVILRMVAGKQYFSAGAVDDENSSAARRCQKALDEFVHLLGLFVVSDAIPFLGWLDIGGHERAMKKTAKELDGFLDEWLEEHKRKRASGGMAGGEHDFMDMMLSVLDGKAHAGYDADTIIKATSLTMIAAGSDTSMVTITWAISLLLNNLHVLKNAQDELDSQVGKERIVNESDIGNLVFLQAIVKETLRLYPAAPLSGPREFLEDCTIGGYQVPKGTRLITNTWKIQTDPRVWSNPLKFEPERFLTSTHKDVDVRSGQNFELIPFGSGRRACPGASFGLQMVYLALASFLHMYEISTPSNAPVDMSERFRLTNIRATPLEVLVTPRLPPELYGVI</sequence>
<feature type="transmembrane region" description="Helical" evidence="9">
    <location>
        <begin position="6"/>
        <end position="27"/>
    </location>
</feature>
<evidence type="ECO:0000256" key="6">
    <source>
        <dbReference type="ARBA" id="ARBA00023033"/>
    </source>
</evidence>
<feature type="binding site" description="axial binding residue" evidence="7">
    <location>
        <position position="470"/>
    </location>
    <ligand>
        <name>heme</name>
        <dbReference type="ChEBI" id="CHEBI:30413"/>
    </ligand>
    <ligandPart>
        <name>Fe</name>
        <dbReference type="ChEBI" id="CHEBI:18248"/>
    </ligandPart>
</feature>
<keyword evidence="3 7" id="KW-0479">Metal-binding</keyword>
<dbReference type="InterPro" id="IPR036396">
    <property type="entry name" value="Cyt_P450_sf"/>
</dbReference>
<dbReference type="Gene3D" id="1.10.630.10">
    <property type="entry name" value="Cytochrome P450"/>
    <property type="match status" value="1"/>
</dbReference>
<keyword evidence="6 8" id="KW-0503">Monooxygenase</keyword>
<dbReference type="GO" id="GO:0005506">
    <property type="term" value="F:iron ion binding"/>
    <property type="evidence" value="ECO:0007669"/>
    <property type="project" value="InterPro"/>
</dbReference>
<dbReference type="EMBL" id="CM017322">
    <property type="protein sequence ID" value="KAE8008991.1"/>
    <property type="molecule type" value="Genomic_DNA"/>
</dbReference>
<keyword evidence="2 7" id="KW-0349">Heme</keyword>
<dbReference type="PRINTS" id="PR00385">
    <property type="entry name" value="P450"/>
</dbReference>
<dbReference type="SUPFAM" id="SSF48264">
    <property type="entry name" value="Cytochrome P450"/>
    <property type="match status" value="1"/>
</dbReference>
<evidence type="ECO:0000313" key="11">
    <source>
        <dbReference type="Proteomes" id="UP000327013"/>
    </source>
</evidence>
<feature type="transmembrane region" description="Helical" evidence="9">
    <location>
        <begin position="233"/>
        <end position="252"/>
    </location>
</feature>
<dbReference type="PRINTS" id="PR00463">
    <property type="entry name" value="EP450I"/>
</dbReference>
<evidence type="ECO:0000256" key="5">
    <source>
        <dbReference type="ARBA" id="ARBA00023004"/>
    </source>
</evidence>
<dbReference type="GO" id="GO:0020037">
    <property type="term" value="F:heme binding"/>
    <property type="evidence" value="ECO:0007669"/>
    <property type="project" value="InterPro"/>
</dbReference>
<keyword evidence="4 8" id="KW-0560">Oxidoreductase</keyword>
<dbReference type="OrthoDB" id="2789670at2759"/>
<dbReference type="InterPro" id="IPR002401">
    <property type="entry name" value="Cyt_P450_E_grp-I"/>
</dbReference>
<evidence type="ECO:0000256" key="1">
    <source>
        <dbReference type="ARBA" id="ARBA00010617"/>
    </source>
</evidence>
<comment type="similarity">
    <text evidence="1 8">Belongs to the cytochrome P450 family.</text>
</comment>
<dbReference type="GO" id="GO:0016705">
    <property type="term" value="F:oxidoreductase activity, acting on paired donors, with incorporation or reduction of molecular oxygen"/>
    <property type="evidence" value="ECO:0007669"/>
    <property type="project" value="InterPro"/>
</dbReference>
<evidence type="ECO:0000313" key="10">
    <source>
        <dbReference type="EMBL" id="KAE8008991.1"/>
    </source>
</evidence>
<comment type="cofactor">
    <cofactor evidence="7">
        <name>heme</name>
        <dbReference type="ChEBI" id="CHEBI:30413"/>
    </cofactor>
</comment>
<evidence type="ECO:0000256" key="7">
    <source>
        <dbReference type="PIRSR" id="PIRSR602401-1"/>
    </source>
</evidence>
<name>A0A5N6QPC2_9ROSI</name>
<accession>A0A5N6QPC2</accession>
<organism evidence="10 11">
    <name type="scientific">Carpinus fangiana</name>
    <dbReference type="NCBI Taxonomy" id="176857"/>
    <lineage>
        <taxon>Eukaryota</taxon>
        <taxon>Viridiplantae</taxon>
        <taxon>Streptophyta</taxon>
        <taxon>Embryophyta</taxon>
        <taxon>Tracheophyta</taxon>
        <taxon>Spermatophyta</taxon>
        <taxon>Magnoliopsida</taxon>
        <taxon>eudicotyledons</taxon>
        <taxon>Gunneridae</taxon>
        <taxon>Pentapetalae</taxon>
        <taxon>rosids</taxon>
        <taxon>fabids</taxon>
        <taxon>Fagales</taxon>
        <taxon>Betulaceae</taxon>
        <taxon>Carpinus</taxon>
    </lineage>
</organism>